<protein>
    <submittedName>
        <fullName evidence="2">CinA family protein</fullName>
    </submittedName>
</protein>
<dbReference type="Gene3D" id="3.90.950.20">
    <property type="entry name" value="CinA-like"/>
    <property type="match status" value="1"/>
</dbReference>
<name>A0ABV7BUN2_9PROT</name>
<gene>
    <name evidence="2" type="ORF">ACFOD3_15950</name>
</gene>
<keyword evidence="3" id="KW-1185">Reference proteome</keyword>
<evidence type="ECO:0000313" key="2">
    <source>
        <dbReference type="EMBL" id="MFC3001400.1"/>
    </source>
</evidence>
<feature type="domain" description="CinA C-terminal" evidence="1">
    <location>
        <begin position="9"/>
        <end position="157"/>
    </location>
</feature>
<dbReference type="NCBIfam" id="TIGR00199">
    <property type="entry name" value="PncC_domain"/>
    <property type="match status" value="1"/>
</dbReference>
<dbReference type="Pfam" id="PF02464">
    <property type="entry name" value="CinA"/>
    <property type="match status" value="1"/>
</dbReference>
<proteinExistence type="predicted"/>
<organism evidence="2 3">
    <name type="scientific">Falsiroseomonas tokyonensis</name>
    <dbReference type="NCBI Taxonomy" id="430521"/>
    <lineage>
        <taxon>Bacteria</taxon>
        <taxon>Pseudomonadati</taxon>
        <taxon>Pseudomonadota</taxon>
        <taxon>Alphaproteobacteria</taxon>
        <taxon>Acetobacterales</taxon>
        <taxon>Roseomonadaceae</taxon>
        <taxon>Falsiroseomonas</taxon>
    </lineage>
</organism>
<dbReference type="InterPro" id="IPR036653">
    <property type="entry name" value="CinA-like_C"/>
</dbReference>
<dbReference type="EMBL" id="JBHRSB010000004">
    <property type="protein sequence ID" value="MFC3001400.1"/>
    <property type="molecule type" value="Genomic_DNA"/>
</dbReference>
<evidence type="ECO:0000259" key="1">
    <source>
        <dbReference type="Pfam" id="PF02464"/>
    </source>
</evidence>
<dbReference type="SUPFAM" id="SSF142433">
    <property type="entry name" value="CinA-like"/>
    <property type="match status" value="1"/>
</dbReference>
<dbReference type="RefSeq" id="WP_343215238.1">
    <property type="nucleotide sequence ID" value="NZ_JAFNJS010000004.1"/>
</dbReference>
<accession>A0ABV7BUN2</accession>
<reference evidence="3" key="1">
    <citation type="journal article" date="2019" name="Int. J. Syst. Evol. Microbiol.">
        <title>The Global Catalogue of Microorganisms (GCM) 10K type strain sequencing project: providing services to taxonomists for standard genome sequencing and annotation.</title>
        <authorList>
            <consortium name="The Broad Institute Genomics Platform"/>
            <consortium name="The Broad Institute Genome Sequencing Center for Infectious Disease"/>
            <person name="Wu L."/>
            <person name="Ma J."/>
        </authorList>
    </citation>
    <scope>NUCLEOTIDE SEQUENCE [LARGE SCALE GENOMIC DNA]</scope>
    <source>
        <strain evidence="3">CGMCC 1.16855</strain>
    </source>
</reference>
<dbReference type="InterPro" id="IPR008136">
    <property type="entry name" value="CinA_C"/>
</dbReference>
<dbReference type="Proteomes" id="UP001595420">
    <property type="component" value="Unassembled WGS sequence"/>
</dbReference>
<comment type="caution">
    <text evidence="2">The sequence shown here is derived from an EMBL/GenBank/DDBJ whole genome shotgun (WGS) entry which is preliminary data.</text>
</comment>
<sequence length="161" mass="16178">MEALLAKGEAVGALLKARRETVAVAESSAGGLVSASLLAVPGASAYFLGGAVVYTATAREQFLGITTADMAGLRSSSEPYALLLARSLRSRFGTSWGIAETGAAGPSGNRYGDAAGHSCLAVSGPAEVVVTLETGHGDRAANMQAFAMALLDVFEKSLAGA</sequence>
<evidence type="ECO:0000313" key="3">
    <source>
        <dbReference type="Proteomes" id="UP001595420"/>
    </source>
</evidence>